<evidence type="ECO:0000256" key="1">
    <source>
        <dbReference type="ARBA" id="ARBA00004123"/>
    </source>
</evidence>
<dbReference type="EMBL" id="CAMXCT020004001">
    <property type="protein sequence ID" value="CAL1160637.1"/>
    <property type="molecule type" value="Genomic_DNA"/>
</dbReference>
<evidence type="ECO:0000313" key="8">
    <source>
        <dbReference type="EMBL" id="CAI4007262.1"/>
    </source>
</evidence>
<dbReference type="InterPro" id="IPR006773">
    <property type="entry name" value="Rpn13/ADRM1"/>
</dbReference>
<proteinExistence type="predicted"/>
<protein>
    <submittedName>
        <fullName evidence="10">Pru domain-containing protein</fullName>
    </submittedName>
</protein>
<dbReference type="AlphaFoldDB" id="A0A9P1DD40"/>
<dbReference type="InterPro" id="IPR038108">
    <property type="entry name" value="RPN13_DEUBAD_sf"/>
</dbReference>
<evidence type="ECO:0000259" key="6">
    <source>
        <dbReference type="PROSITE" id="PS51916"/>
    </source>
</evidence>
<keyword evidence="3" id="KW-0963">Cytoplasm</keyword>
<dbReference type="InterPro" id="IPR032368">
    <property type="entry name" value="RPN13_DEUBAD"/>
</dbReference>
<dbReference type="Gene3D" id="2.30.29.70">
    <property type="entry name" value="Proteasomal ubiquitin receptor Rpn13/ADRM1"/>
    <property type="match status" value="1"/>
</dbReference>
<dbReference type="PANTHER" id="PTHR12225">
    <property type="entry name" value="ADHESION REGULATING MOLECULE 1 110 KDA CELL MEMBRANE GLYCOPROTEIN"/>
    <property type="match status" value="1"/>
</dbReference>
<dbReference type="Proteomes" id="UP001152797">
    <property type="component" value="Unassembled WGS sequence"/>
</dbReference>
<dbReference type="InterPro" id="IPR044867">
    <property type="entry name" value="DEUBAD_dom"/>
</dbReference>
<evidence type="ECO:0000313" key="11">
    <source>
        <dbReference type="Proteomes" id="UP001152797"/>
    </source>
</evidence>
<evidence type="ECO:0000256" key="5">
    <source>
        <dbReference type="ARBA" id="ARBA00023242"/>
    </source>
</evidence>
<accession>A0A9P1DD40</accession>
<dbReference type="Pfam" id="PF16550">
    <property type="entry name" value="RPN13_C"/>
    <property type="match status" value="1"/>
</dbReference>
<dbReference type="InterPro" id="IPR044868">
    <property type="entry name" value="Rpn13/ADRM1_Pru"/>
</dbReference>
<evidence type="ECO:0000313" key="9">
    <source>
        <dbReference type="EMBL" id="CAL1160637.1"/>
    </source>
</evidence>
<reference evidence="8" key="1">
    <citation type="submission" date="2022-10" db="EMBL/GenBank/DDBJ databases">
        <authorList>
            <person name="Chen Y."/>
            <person name="Dougan E. K."/>
            <person name="Chan C."/>
            <person name="Rhodes N."/>
            <person name="Thang M."/>
        </authorList>
    </citation>
    <scope>NUCLEOTIDE SEQUENCE</scope>
</reference>
<dbReference type="CDD" id="cd13314">
    <property type="entry name" value="PH_Rpn13"/>
    <property type="match status" value="1"/>
</dbReference>
<dbReference type="PANTHER" id="PTHR12225:SF0">
    <property type="entry name" value="PROTEASOMAL UBIQUITIN RECEPTOR ADRM1"/>
    <property type="match status" value="1"/>
</dbReference>
<keyword evidence="11" id="KW-1185">Reference proteome</keyword>
<dbReference type="GO" id="GO:0005634">
    <property type="term" value="C:nucleus"/>
    <property type="evidence" value="ECO:0007669"/>
    <property type="project" value="UniProtKB-SubCell"/>
</dbReference>
<evidence type="ECO:0000259" key="7">
    <source>
        <dbReference type="PROSITE" id="PS51917"/>
    </source>
</evidence>
<keyword evidence="4" id="KW-0647">Proteasome</keyword>
<sequence>MAMFQVPTRPAGHVHVEFKAGRMDWDGRMVTPDKRKGKILLYTSEEDQLTHFQWMDRDKNEVVTDLIVINDAYLERIQKCTSGRAYILRFTSSDKKVFFWMQEPSTDKDDENIKKFNEAVGATIPEKPTAATPAAAPAAAATPAAAAPAAATQEIDPQLRAVLTQFLTSQGGAGAGMAQRAPLPMTTVLTTEVLQSLLTDEAACSEMIGLLPESHKNQEGLSEVLASPQLQQSLSALTQAVHSDQLPVLLASLGLDPSVINGASGDALELLCRAMESKLKE</sequence>
<dbReference type="GO" id="GO:0005737">
    <property type="term" value="C:cytoplasm"/>
    <property type="evidence" value="ECO:0007669"/>
    <property type="project" value="UniProtKB-SubCell"/>
</dbReference>
<dbReference type="EMBL" id="CAMXCT030004001">
    <property type="protein sequence ID" value="CAL4794574.1"/>
    <property type="molecule type" value="Genomic_DNA"/>
</dbReference>
<dbReference type="PROSITE" id="PS51916">
    <property type="entry name" value="DEUBAD"/>
    <property type="match status" value="1"/>
</dbReference>
<dbReference type="EMBL" id="CAMXCT010004001">
    <property type="protein sequence ID" value="CAI4007262.1"/>
    <property type="molecule type" value="Genomic_DNA"/>
</dbReference>
<feature type="domain" description="DEUBAD" evidence="6">
    <location>
        <begin position="176"/>
        <end position="281"/>
    </location>
</feature>
<evidence type="ECO:0000313" key="10">
    <source>
        <dbReference type="EMBL" id="CAL4794574.1"/>
    </source>
</evidence>
<evidence type="ECO:0000256" key="4">
    <source>
        <dbReference type="ARBA" id="ARBA00022942"/>
    </source>
</evidence>
<dbReference type="FunFam" id="2.30.29.70:FF:000001">
    <property type="entry name" value="Proteasomal ubiquitin receptor ADRM1"/>
    <property type="match status" value="1"/>
</dbReference>
<organism evidence="8">
    <name type="scientific">Cladocopium goreaui</name>
    <dbReference type="NCBI Taxonomy" id="2562237"/>
    <lineage>
        <taxon>Eukaryota</taxon>
        <taxon>Sar</taxon>
        <taxon>Alveolata</taxon>
        <taxon>Dinophyceae</taxon>
        <taxon>Suessiales</taxon>
        <taxon>Symbiodiniaceae</taxon>
        <taxon>Cladocopium</taxon>
    </lineage>
</organism>
<evidence type="ECO:0000256" key="2">
    <source>
        <dbReference type="ARBA" id="ARBA00004496"/>
    </source>
</evidence>
<dbReference type="GO" id="GO:0061133">
    <property type="term" value="F:endopeptidase activator activity"/>
    <property type="evidence" value="ECO:0007669"/>
    <property type="project" value="TreeGrafter"/>
</dbReference>
<keyword evidence="5" id="KW-0539">Nucleus</keyword>
<dbReference type="OrthoDB" id="7777654at2759"/>
<name>A0A9P1DD40_9DINO</name>
<dbReference type="Gene3D" id="1.10.2020.20">
    <property type="match status" value="1"/>
</dbReference>
<comment type="caution">
    <text evidence="8">The sequence shown here is derived from an EMBL/GenBank/DDBJ whole genome shotgun (WGS) entry which is preliminary data.</text>
</comment>
<comment type="subcellular location">
    <subcellularLocation>
        <location evidence="2">Cytoplasm</location>
    </subcellularLocation>
    <subcellularLocation>
        <location evidence="1">Nucleus</location>
    </subcellularLocation>
</comment>
<dbReference type="InterPro" id="IPR038633">
    <property type="entry name" value="Rpn13/ADRM1_Pru_sf"/>
</dbReference>
<dbReference type="Pfam" id="PF04683">
    <property type="entry name" value="Rpn13_ADRM1_Pru"/>
    <property type="match status" value="1"/>
</dbReference>
<gene>
    <name evidence="8" type="ORF">C1SCF055_LOCUS32827</name>
</gene>
<dbReference type="GO" id="GO:0070628">
    <property type="term" value="F:proteasome binding"/>
    <property type="evidence" value="ECO:0007669"/>
    <property type="project" value="TreeGrafter"/>
</dbReference>
<evidence type="ECO:0000256" key="3">
    <source>
        <dbReference type="ARBA" id="ARBA00022490"/>
    </source>
</evidence>
<reference evidence="9" key="2">
    <citation type="submission" date="2024-04" db="EMBL/GenBank/DDBJ databases">
        <authorList>
            <person name="Chen Y."/>
            <person name="Shah S."/>
            <person name="Dougan E. K."/>
            <person name="Thang M."/>
            <person name="Chan C."/>
        </authorList>
    </citation>
    <scope>NUCLEOTIDE SEQUENCE [LARGE SCALE GENOMIC DNA]</scope>
</reference>
<dbReference type="PROSITE" id="PS51917">
    <property type="entry name" value="PRU"/>
    <property type="match status" value="1"/>
</dbReference>
<dbReference type="GO" id="GO:0008541">
    <property type="term" value="C:proteasome regulatory particle, lid subcomplex"/>
    <property type="evidence" value="ECO:0007669"/>
    <property type="project" value="TreeGrafter"/>
</dbReference>
<feature type="domain" description="Pru" evidence="7">
    <location>
        <begin position="10"/>
        <end position="123"/>
    </location>
</feature>